<keyword evidence="4" id="KW-0539">Nucleus</keyword>
<dbReference type="GO" id="GO:0008270">
    <property type="term" value="F:zinc ion binding"/>
    <property type="evidence" value="ECO:0007669"/>
    <property type="project" value="InterPro"/>
</dbReference>
<dbReference type="GO" id="GO:0005665">
    <property type="term" value="C:RNA polymerase II, core complex"/>
    <property type="evidence" value="ECO:0007669"/>
    <property type="project" value="TreeGrafter"/>
</dbReference>
<proteinExistence type="inferred from homology"/>
<dbReference type="SMART" id="SM00659">
    <property type="entry name" value="RPOLCX"/>
    <property type="match status" value="1"/>
</dbReference>
<comment type="caution">
    <text evidence="7">The sequence shown here is derived from an EMBL/GenBank/DDBJ whole genome shotgun (WGS) entry which is preliminary data.</text>
</comment>
<organism evidence="7 8">
    <name type="scientific">Arachis hypogaea</name>
    <name type="common">Peanut</name>
    <dbReference type="NCBI Taxonomy" id="3818"/>
    <lineage>
        <taxon>Eukaryota</taxon>
        <taxon>Viridiplantae</taxon>
        <taxon>Streptophyta</taxon>
        <taxon>Embryophyta</taxon>
        <taxon>Tracheophyta</taxon>
        <taxon>Spermatophyta</taxon>
        <taxon>Magnoliopsida</taxon>
        <taxon>eudicotyledons</taxon>
        <taxon>Gunneridae</taxon>
        <taxon>Pentapetalae</taxon>
        <taxon>rosids</taxon>
        <taxon>fabids</taxon>
        <taxon>Fabales</taxon>
        <taxon>Fabaceae</taxon>
        <taxon>Papilionoideae</taxon>
        <taxon>50 kb inversion clade</taxon>
        <taxon>dalbergioids sensu lato</taxon>
        <taxon>Dalbergieae</taxon>
        <taxon>Pterocarpus clade</taxon>
        <taxon>Arachis</taxon>
    </lineage>
</organism>
<name>A0A444Z681_ARAHY</name>
<dbReference type="SUPFAM" id="SSF63393">
    <property type="entry name" value="RNA polymerase subunits"/>
    <property type="match status" value="1"/>
</dbReference>
<dbReference type="GO" id="GO:0003677">
    <property type="term" value="F:DNA binding"/>
    <property type="evidence" value="ECO:0007669"/>
    <property type="project" value="InterPro"/>
</dbReference>
<dbReference type="Gene3D" id="2.20.28.30">
    <property type="entry name" value="RNA polymerase ii, chain L"/>
    <property type="match status" value="1"/>
</dbReference>
<accession>A0A444Z681</accession>
<keyword evidence="6" id="KW-1133">Transmembrane helix</keyword>
<evidence type="ECO:0000256" key="5">
    <source>
        <dbReference type="ARBA" id="ARBA00025770"/>
    </source>
</evidence>
<dbReference type="STRING" id="3818.A0A444Z681"/>
<dbReference type="GO" id="GO:0005736">
    <property type="term" value="C:RNA polymerase I complex"/>
    <property type="evidence" value="ECO:0007669"/>
    <property type="project" value="TreeGrafter"/>
</dbReference>
<keyword evidence="6" id="KW-0472">Membrane</keyword>
<dbReference type="PANTHER" id="PTHR12056:SF2">
    <property type="entry name" value="GEO11084P1"/>
    <property type="match status" value="1"/>
</dbReference>
<dbReference type="Pfam" id="PF03604">
    <property type="entry name" value="Zn_ribbon_RPAB4"/>
    <property type="match status" value="1"/>
</dbReference>
<sequence length="96" mass="11378">MDPQAEPVSYICGDCGMENTLKPGDVIRCRECGYHILYKKRTRRSKPSLLQFEFYNPCFTIFLSCFLIILVYVMCCSWTPNFSVHENVHFVWMVYF</sequence>
<dbReference type="GO" id="GO:0006351">
    <property type="term" value="P:DNA-templated transcription"/>
    <property type="evidence" value="ECO:0007669"/>
    <property type="project" value="InterPro"/>
</dbReference>
<evidence type="ECO:0000313" key="7">
    <source>
        <dbReference type="EMBL" id="RYR09670.1"/>
    </source>
</evidence>
<dbReference type="InterPro" id="IPR039747">
    <property type="entry name" value="RPABC4"/>
</dbReference>
<dbReference type="EMBL" id="SDMP01000015">
    <property type="protein sequence ID" value="RYR09670.1"/>
    <property type="molecule type" value="Genomic_DNA"/>
</dbReference>
<dbReference type="InterPro" id="IPR006591">
    <property type="entry name" value="RNAP_P/RPABC4"/>
</dbReference>
<dbReference type="FunFam" id="2.20.28.30:FF:000002">
    <property type="entry name" value="DNA-directed RNA polymerases II, IV and V subunit 12"/>
    <property type="match status" value="1"/>
</dbReference>
<evidence type="ECO:0000256" key="3">
    <source>
        <dbReference type="ARBA" id="ARBA00022833"/>
    </source>
</evidence>
<dbReference type="GO" id="GO:0005666">
    <property type="term" value="C:RNA polymerase III complex"/>
    <property type="evidence" value="ECO:0007669"/>
    <property type="project" value="TreeGrafter"/>
</dbReference>
<keyword evidence="6" id="KW-0812">Transmembrane</keyword>
<keyword evidence="3" id="KW-0862">Zinc</keyword>
<evidence type="ECO:0000313" key="8">
    <source>
        <dbReference type="Proteomes" id="UP000289738"/>
    </source>
</evidence>
<dbReference type="PANTHER" id="PTHR12056">
    <property type="entry name" value="DNA-DIRECTED RNA POLYMERASES I, II, AND III"/>
    <property type="match status" value="1"/>
</dbReference>
<reference evidence="7 8" key="1">
    <citation type="submission" date="2019-01" db="EMBL/GenBank/DDBJ databases">
        <title>Sequencing of cultivated peanut Arachis hypogaea provides insights into genome evolution and oil improvement.</title>
        <authorList>
            <person name="Chen X."/>
        </authorList>
    </citation>
    <scope>NUCLEOTIDE SEQUENCE [LARGE SCALE GENOMIC DNA]</scope>
    <source>
        <strain evidence="8">cv. Fuhuasheng</strain>
        <tissue evidence="7">Leaves</tissue>
    </source>
</reference>
<protein>
    <submittedName>
        <fullName evidence="7">Uncharacterized protein</fullName>
    </submittedName>
</protein>
<evidence type="ECO:0000256" key="4">
    <source>
        <dbReference type="ARBA" id="ARBA00023242"/>
    </source>
</evidence>
<dbReference type="GO" id="GO:0003899">
    <property type="term" value="F:DNA-directed RNA polymerase activity"/>
    <property type="evidence" value="ECO:0007669"/>
    <property type="project" value="InterPro"/>
</dbReference>
<feature type="transmembrane region" description="Helical" evidence="6">
    <location>
        <begin position="54"/>
        <end position="74"/>
    </location>
</feature>
<dbReference type="InterPro" id="IPR029040">
    <property type="entry name" value="RPABC4/Spt4"/>
</dbReference>
<comment type="similarity">
    <text evidence="5">Belongs to the archaeal Rpo12/eukaryotic RPC10 RNA polymerase subunit family.</text>
</comment>
<dbReference type="Proteomes" id="UP000289738">
    <property type="component" value="Chromosome B05"/>
</dbReference>
<evidence type="ECO:0000256" key="2">
    <source>
        <dbReference type="ARBA" id="ARBA00022723"/>
    </source>
</evidence>
<keyword evidence="2" id="KW-0479">Metal-binding</keyword>
<keyword evidence="8" id="KW-1185">Reference proteome</keyword>
<evidence type="ECO:0000256" key="1">
    <source>
        <dbReference type="ARBA" id="ARBA00004123"/>
    </source>
</evidence>
<comment type="subcellular location">
    <subcellularLocation>
        <location evidence="1">Nucleus</location>
    </subcellularLocation>
</comment>
<gene>
    <name evidence="7" type="ORF">Ahy_B05g078055</name>
</gene>
<evidence type="ECO:0000256" key="6">
    <source>
        <dbReference type="SAM" id="Phobius"/>
    </source>
</evidence>
<dbReference type="AlphaFoldDB" id="A0A444Z681"/>